<dbReference type="FunFam" id="3.40.50.2000:FF:000191">
    <property type="entry name" value="Lipopolysaccharide core heptosyltransferase RfaQ"/>
    <property type="match status" value="1"/>
</dbReference>
<dbReference type="EMBL" id="CP144373">
    <property type="protein sequence ID" value="XCH46596.1"/>
    <property type="molecule type" value="Genomic_DNA"/>
</dbReference>
<evidence type="ECO:0000256" key="3">
    <source>
        <dbReference type="ARBA" id="ARBA00022985"/>
    </source>
</evidence>
<reference evidence="9" key="1">
    <citation type="submission" date="2024-01" db="EMBL/GenBank/DDBJ databases">
        <title>The first autotrophic representatives of the genus Thermodesulfovibrio.</title>
        <authorList>
            <person name="Maltseva A.I."/>
            <person name="Elcheninov A.G."/>
            <person name="Kublanov I.V."/>
            <person name="Lebedinsky A.V."/>
            <person name="Frolov E.N."/>
        </authorList>
    </citation>
    <scope>NUCLEOTIDE SEQUENCE</scope>
    <source>
        <strain evidence="9">3907-1M</strain>
    </source>
</reference>
<accession>A0AAU8GVG0</accession>
<dbReference type="RefSeq" id="WP_353684124.1">
    <property type="nucleotide sequence ID" value="NZ_CP144373.1"/>
</dbReference>
<dbReference type="InterPro" id="IPR051199">
    <property type="entry name" value="LPS_LOS_Heptosyltrfase"/>
</dbReference>
<dbReference type="EC" id="2.4.99.25" evidence="6"/>
<evidence type="ECO:0000256" key="6">
    <source>
        <dbReference type="ARBA" id="ARBA00066496"/>
    </source>
</evidence>
<keyword evidence="3" id="KW-0448">Lipopolysaccharide biosynthesis</keyword>
<organism evidence="9">
    <name type="scientific">Thermodesulfovibrio autotrophicus</name>
    <dbReference type="NCBI Taxonomy" id="3118333"/>
    <lineage>
        <taxon>Bacteria</taxon>
        <taxon>Pseudomonadati</taxon>
        <taxon>Nitrospirota</taxon>
        <taxon>Thermodesulfovibrionia</taxon>
        <taxon>Thermodesulfovibrionales</taxon>
        <taxon>Thermodesulfovibrionaceae</taxon>
        <taxon>Thermodesulfovibrio</taxon>
    </lineage>
</organism>
<name>A0AAU8GVG0_9BACT</name>
<sequence>MYKKFLVIKLRHIGDVLLTTPVFKTLKENLPNSFIAALVNKGTEAVLEKNPYIDQIITYDREIKKLPAFKRYIDEIRFLRNIKKIGFDTTIDLTGGDRAAVISYFSGAKTRIGIKSKGFFGKKHLYTRIFEINGHKHTLLQNLEVLEKIGLKIGKPELFLNVTEDEKTLAKNLIFPRHSEPHLCHSEQMRGIPSSNKKIIHIHPTSRWLFKCWKDEYMAEVIKWLISNGHRVVLTSSADERELKKIESILSYIPSCHYEPFGYSQDGSSIINLAGKLTLRQLIAVAALCDIYFGIDTAPMHIAAALGKPVVALFGPSGAFHWGPWDNEAVENPYSQKNGIQRFGKNIVIQRNWSCIPCGQDGCGGSKISKCLFDIKPDEVIEILKTVLSGNIQ</sequence>
<keyword evidence="2" id="KW-0808">Transferase</keyword>
<dbReference type="GO" id="GO:0008713">
    <property type="term" value="F:ADP-heptose-lipopolysaccharide heptosyltransferase activity"/>
    <property type="evidence" value="ECO:0007669"/>
    <property type="project" value="TreeGrafter"/>
</dbReference>
<evidence type="ECO:0000256" key="1">
    <source>
        <dbReference type="ARBA" id="ARBA00022676"/>
    </source>
</evidence>
<evidence type="ECO:0000256" key="5">
    <source>
        <dbReference type="ARBA" id="ARBA00051369"/>
    </source>
</evidence>
<proteinExistence type="predicted"/>
<comment type="catalytic activity">
    <reaction evidence="4">
        <text>L-alpha-D-Hep-(1-&gt;3)-4-O-phospho-L-alpha-D-Hep-(1-&gt;5)-[alpha-Kdo-(2-&gt;4)]-alpha-Kdo-(2-&gt;6)-lipid A (E. coli) + ADP-L-glycero-beta-D-manno-heptose = L-alpha-D-Hep-(1-&gt;7)-L-alpha-D-Hep-(1-&gt;3)-4-O-phospho-L-alpha-D-Hep-(1-&gt;5)-[alpha-Kdo-(2-&gt;4)]-alpha-Kdo-(2-&gt;6)-lipid A (E. coli) + ADP + H(+)</text>
        <dbReference type="Rhea" id="RHEA:74099"/>
        <dbReference type="ChEBI" id="CHEBI:15378"/>
        <dbReference type="ChEBI" id="CHEBI:61506"/>
        <dbReference type="ChEBI" id="CHEBI:193075"/>
        <dbReference type="ChEBI" id="CHEBI:193076"/>
        <dbReference type="ChEBI" id="CHEBI:456216"/>
        <dbReference type="EC" id="2.4.99.25"/>
    </reaction>
</comment>
<evidence type="ECO:0000256" key="2">
    <source>
        <dbReference type="ARBA" id="ARBA00022679"/>
    </source>
</evidence>
<dbReference type="GO" id="GO:0009244">
    <property type="term" value="P:lipopolysaccharide core region biosynthetic process"/>
    <property type="evidence" value="ECO:0007669"/>
    <property type="project" value="TreeGrafter"/>
</dbReference>
<dbReference type="InterPro" id="IPR002201">
    <property type="entry name" value="Glyco_trans_9"/>
</dbReference>
<dbReference type="Gene3D" id="3.40.50.2000">
    <property type="entry name" value="Glycogen Phosphorylase B"/>
    <property type="match status" value="2"/>
</dbReference>
<dbReference type="PANTHER" id="PTHR30160:SF1">
    <property type="entry name" value="LIPOPOLYSACCHARIDE 1,2-N-ACETYLGLUCOSAMINETRANSFERASE-RELATED"/>
    <property type="match status" value="1"/>
</dbReference>
<evidence type="ECO:0000256" key="8">
    <source>
        <dbReference type="ARBA" id="ARBA00075031"/>
    </source>
</evidence>
<protein>
    <recommendedName>
        <fullName evidence="7">Lipopolysaccharide heptosyltransferase 3</fullName>
        <ecNumber evidence="6">2.4.99.25</ecNumber>
    </recommendedName>
    <alternativeName>
        <fullName evidence="8">ADP-heptose:lipopolysaccharide heptosyltransferase III</fullName>
    </alternativeName>
</protein>
<evidence type="ECO:0000256" key="4">
    <source>
        <dbReference type="ARBA" id="ARBA00051137"/>
    </source>
</evidence>
<dbReference type="AlphaFoldDB" id="A0AAU8GVG0"/>
<gene>
    <name evidence="9" type="primary">rfaQ</name>
    <name evidence="9" type="ORF">V4D30_09645</name>
</gene>
<dbReference type="CDD" id="cd03789">
    <property type="entry name" value="GT9_LPS_heptosyltransferase"/>
    <property type="match status" value="1"/>
</dbReference>
<comment type="catalytic activity">
    <reaction evidence="5">
        <text>an L-alpha-D-Hep-(1-&gt;3)-4-O-phospho-L-alpha-D-Hep-(1-&gt;5)-[alpha-Kdo-(2-&gt;4)]-alpha-Kdo-(2-&gt;6)-lipid A + ADP-L-glycero-beta-D-manno-heptose = an L-alpha-D-Hep-(1-&gt;7)-L-alpha-D-Hep-(1-&gt;3)-4-O-phospho-L-alpha-D-Hep-(1-&gt;5)-[alpha-Kdo-(2-&gt;4)]-alpha-Kdo-(2-&gt;6)-lipid A + ADP + H(+)</text>
        <dbReference type="Rhea" id="RHEA:74095"/>
        <dbReference type="ChEBI" id="CHEBI:15378"/>
        <dbReference type="ChEBI" id="CHEBI:61506"/>
        <dbReference type="ChEBI" id="CHEBI:193070"/>
        <dbReference type="ChEBI" id="CHEBI:193071"/>
        <dbReference type="ChEBI" id="CHEBI:456216"/>
        <dbReference type="EC" id="2.4.99.25"/>
    </reaction>
</comment>
<dbReference type="GO" id="GO:0005829">
    <property type="term" value="C:cytosol"/>
    <property type="evidence" value="ECO:0007669"/>
    <property type="project" value="TreeGrafter"/>
</dbReference>
<dbReference type="NCBIfam" id="TIGR02201">
    <property type="entry name" value="heptsyl_trn_III"/>
    <property type="match status" value="1"/>
</dbReference>
<evidence type="ECO:0000313" key="9">
    <source>
        <dbReference type="EMBL" id="XCH46596.1"/>
    </source>
</evidence>
<dbReference type="InterPro" id="IPR011916">
    <property type="entry name" value="LipoPS_heptosylTferase-III"/>
</dbReference>
<evidence type="ECO:0000256" key="7">
    <source>
        <dbReference type="ARBA" id="ARBA00074396"/>
    </source>
</evidence>
<dbReference type="PANTHER" id="PTHR30160">
    <property type="entry name" value="TETRAACYLDISACCHARIDE 4'-KINASE-RELATED"/>
    <property type="match status" value="1"/>
</dbReference>
<dbReference type="KEGG" id="taut:V4D30_09645"/>
<dbReference type="SUPFAM" id="SSF53756">
    <property type="entry name" value="UDP-Glycosyltransferase/glycogen phosphorylase"/>
    <property type="match status" value="1"/>
</dbReference>
<dbReference type="Pfam" id="PF01075">
    <property type="entry name" value="Glyco_transf_9"/>
    <property type="match status" value="1"/>
</dbReference>
<keyword evidence="1" id="KW-0328">Glycosyltransferase</keyword>